<dbReference type="PROSITE" id="PS51898">
    <property type="entry name" value="TYR_RECOMBINASE"/>
    <property type="match status" value="1"/>
</dbReference>
<dbReference type="GO" id="GO:0015074">
    <property type="term" value="P:DNA integration"/>
    <property type="evidence" value="ECO:0007669"/>
    <property type="project" value="InterPro"/>
</dbReference>
<evidence type="ECO:0000313" key="5">
    <source>
        <dbReference type="Proteomes" id="UP000306985"/>
    </source>
</evidence>
<dbReference type="InterPro" id="IPR002104">
    <property type="entry name" value="Integrase_catalytic"/>
</dbReference>
<keyword evidence="5" id="KW-1185">Reference proteome</keyword>
<dbReference type="InterPro" id="IPR050090">
    <property type="entry name" value="Tyrosine_recombinase_XerCD"/>
</dbReference>
<gene>
    <name evidence="4" type="ORF">FDO65_19715</name>
</gene>
<comment type="caution">
    <text evidence="4">The sequence shown here is derived from an EMBL/GenBank/DDBJ whole genome shotgun (WGS) entry which is preliminary data.</text>
</comment>
<dbReference type="Pfam" id="PF00589">
    <property type="entry name" value="Phage_integrase"/>
    <property type="match status" value="1"/>
</dbReference>
<protein>
    <submittedName>
        <fullName evidence="4">Integrase</fullName>
    </submittedName>
</protein>
<evidence type="ECO:0000256" key="1">
    <source>
        <dbReference type="ARBA" id="ARBA00023125"/>
    </source>
</evidence>
<reference evidence="4 5" key="1">
    <citation type="submission" date="2019-05" db="EMBL/GenBank/DDBJ databases">
        <title>Nakamurella sp. N5BH11, whole genome shotgun sequence.</title>
        <authorList>
            <person name="Tuo L."/>
        </authorList>
    </citation>
    <scope>NUCLEOTIDE SEQUENCE [LARGE SCALE GENOMIC DNA]</scope>
    <source>
        <strain evidence="4 5">N5BH11</strain>
    </source>
</reference>
<dbReference type="SUPFAM" id="SSF47823">
    <property type="entry name" value="lambda integrase-like, N-terminal domain"/>
    <property type="match status" value="1"/>
</dbReference>
<dbReference type="OrthoDB" id="9815875at2"/>
<keyword evidence="1" id="KW-0238">DNA-binding</keyword>
<name>A0A4U6QAW2_9ACTN</name>
<dbReference type="AlphaFoldDB" id="A0A4U6QAW2"/>
<dbReference type="SUPFAM" id="SSF56349">
    <property type="entry name" value="DNA breaking-rejoining enzymes"/>
    <property type="match status" value="1"/>
</dbReference>
<feature type="domain" description="Tyr recombinase" evidence="3">
    <location>
        <begin position="159"/>
        <end position="408"/>
    </location>
</feature>
<dbReference type="Proteomes" id="UP000306985">
    <property type="component" value="Unassembled WGS sequence"/>
</dbReference>
<keyword evidence="2" id="KW-0233">DNA recombination</keyword>
<organism evidence="4 5">
    <name type="scientific">Nakamurella flava</name>
    <dbReference type="NCBI Taxonomy" id="2576308"/>
    <lineage>
        <taxon>Bacteria</taxon>
        <taxon>Bacillati</taxon>
        <taxon>Actinomycetota</taxon>
        <taxon>Actinomycetes</taxon>
        <taxon>Nakamurellales</taxon>
        <taxon>Nakamurellaceae</taxon>
        <taxon>Nakamurella</taxon>
    </lineage>
</organism>
<proteinExistence type="predicted"/>
<dbReference type="Gene3D" id="1.10.443.10">
    <property type="entry name" value="Intergrase catalytic core"/>
    <property type="match status" value="1"/>
</dbReference>
<evidence type="ECO:0000313" key="4">
    <source>
        <dbReference type="EMBL" id="TKV57042.1"/>
    </source>
</evidence>
<dbReference type="Gene3D" id="1.10.150.130">
    <property type="match status" value="1"/>
</dbReference>
<dbReference type="EMBL" id="SZZH01000006">
    <property type="protein sequence ID" value="TKV57042.1"/>
    <property type="molecule type" value="Genomic_DNA"/>
</dbReference>
<dbReference type="PANTHER" id="PTHR30349:SF81">
    <property type="entry name" value="TYROSINE RECOMBINASE XERC"/>
    <property type="match status" value="1"/>
</dbReference>
<dbReference type="GO" id="GO:0003677">
    <property type="term" value="F:DNA binding"/>
    <property type="evidence" value="ECO:0007669"/>
    <property type="project" value="UniProtKB-KW"/>
</dbReference>
<accession>A0A4U6QAW2</accession>
<dbReference type="InterPro" id="IPR010998">
    <property type="entry name" value="Integrase_recombinase_N"/>
</dbReference>
<sequence>MTALDERTEVLTSRRLLDLVDTVIDTERLDLTASSLANATTDPEPRPAPLDVSRAWEAVDPASAPATLAAYRADWTRFTRWCVEHGRPALPAAPAVVAEYLTAVGRPAGSRACAPSTLVRWVSAINKVHLAHGMTPPGQSAPVRSILAEARQARDAGAPRSAPLALDDLRAMLAAIEPERAVWPTAVAARRDTALLLLGFAGALRRSELIELTLADVTIEPAVGLRIRGGGAGHRRDRPVRMLPFGQDPVTCAPCAWTAWRQILDAWDGADPAGGRRAVLVELHRRPGGERPGHVCRDAVLEPVGRDAPRAQRSLFPGVHRSGAIAGTAMTGEAVRKMVRRRAQGAGVTEPPGASLGAHSLRSGFITEALRRGADPRAVMAQTGHRDLAAVQAYAHRVAPPPADAVALLDL</sequence>
<dbReference type="RefSeq" id="WP_137451428.1">
    <property type="nucleotide sequence ID" value="NZ_SZZH01000006.1"/>
</dbReference>
<dbReference type="PANTHER" id="PTHR30349">
    <property type="entry name" value="PHAGE INTEGRASE-RELATED"/>
    <property type="match status" value="1"/>
</dbReference>
<evidence type="ECO:0000259" key="3">
    <source>
        <dbReference type="PROSITE" id="PS51898"/>
    </source>
</evidence>
<evidence type="ECO:0000256" key="2">
    <source>
        <dbReference type="ARBA" id="ARBA00023172"/>
    </source>
</evidence>
<dbReference type="InterPro" id="IPR013762">
    <property type="entry name" value="Integrase-like_cat_sf"/>
</dbReference>
<dbReference type="GO" id="GO:0006310">
    <property type="term" value="P:DNA recombination"/>
    <property type="evidence" value="ECO:0007669"/>
    <property type="project" value="UniProtKB-KW"/>
</dbReference>
<dbReference type="InterPro" id="IPR011010">
    <property type="entry name" value="DNA_brk_join_enz"/>
</dbReference>